<evidence type="ECO:0000256" key="2">
    <source>
        <dbReference type="ARBA" id="ARBA00023180"/>
    </source>
</evidence>
<dbReference type="InterPro" id="IPR043504">
    <property type="entry name" value="Peptidase_S1_PA_chymotrypsin"/>
</dbReference>
<dbReference type="EMBL" id="AJVK01019779">
    <property type="status" value="NOT_ANNOTATED_CDS"/>
    <property type="molecule type" value="Genomic_DNA"/>
</dbReference>
<dbReference type="InterPro" id="IPR009003">
    <property type="entry name" value="Peptidase_S1_PA"/>
</dbReference>
<dbReference type="InterPro" id="IPR051487">
    <property type="entry name" value="Ser/Thr_Proteases_Immune/Dev"/>
</dbReference>
<evidence type="ECO:0000256" key="1">
    <source>
        <dbReference type="ARBA" id="ARBA00023157"/>
    </source>
</evidence>
<dbReference type="SMART" id="SM00020">
    <property type="entry name" value="Tryp_SPc"/>
    <property type="match status" value="1"/>
</dbReference>
<comment type="similarity">
    <text evidence="3">Belongs to the peptidase S1 family. CLIP subfamily.</text>
</comment>
<dbReference type="EnsemblMetazoa" id="PPAI011085-RA">
    <property type="protein sequence ID" value="PPAI011085-PA"/>
    <property type="gene ID" value="PPAI011085"/>
</dbReference>
<sequence length="275" mass="30469">MTPTKSEYTPTAKRSLVSDRPQVAAVRTCLFTAFVNCASTEFSFLRCSVISAKMLKIAILIALVGSSLGSNLLDENVPENFVMGGTNVAQGEFPWTVLVRVLNNFAQGVVLNDRHILTAASVVTEGNRSINHFWVRITAGDNHVLGTSMNREERTLSHLFIHDLFNHLTGVNNLAVLRLSTPFLFPHNTIEGAILNSLIIPVGTSVQFAGWQFPIPVRQLIGIFHDGITCNQVNNPSIFMDVRFYLDWINQTYNRTDLTPPGTEFPRATPAVDQQ</sequence>
<dbReference type="Proteomes" id="UP000092462">
    <property type="component" value="Unassembled WGS sequence"/>
</dbReference>
<organism evidence="4 5">
    <name type="scientific">Phlebotomus papatasi</name>
    <name type="common">Sandfly</name>
    <dbReference type="NCBI Taxonomy" id="29031"/>
    <lineage>
        <taxon>Eukaryota</taxon>
        <taxon>Metazoa</taxon>
        <taxon>Ecdysozoa</taxon>
        <taxon>Arthropoda</taxon>
        <taxon>Hexapoda</taxon>
        <taxon>Insecta</taxon>
        <taxon>Pterygota</taxon>
        <taxon>Neoptera</taxon>
        <taxon>Endopterygota</taxon>
        <taxon>Diptera</taxon>
        <taxon>Nematocera</taxon>
        <taxon>Psychodoidea</taxon>
        <taxon>Psychodidae</taxon>
        <taxon>Phlebotomus</taxon>
        <taxon>Phlebotomus</taxon>
    </lineage>
</organism>
<keyword evidence="2" id="KW-0325">Glycoprotein</keyword>
<dbReference type="SUPFAM" id="SSF50494">
    <property type="entry name" value="Trypsin-like serine proteases"/>
    <property type="match status" value="1"/>
</dbReference>
<dbReference type="AlphaFoldDB" id="A0A1B0DRA2"/>
<name>A0A1B0DRA2_PHLPP</name>
<keyword evidence="5" id="KW-1185">Reference proteome</keyword>
<dbReference type="GO" id="GO:0006508">
    <property type="term" value="P:proteolysis"/>
    <property type="evidence" value="ECO:0007669"/>
    <property type="project" value="InterPro"/>
</dbReference>
<dbReference type="GO" id="GO:0004252">
    <property type="term" value="F:serine-type endopeptidase activity"/>
    <property type="evidence" value="ECO:0007669"/>
    <property type="project" value="InterPro"/>
</dbReference>
<dbReference type="PROSITE" id="PS50240">
    <property type="entry name" value="TRYPSIN_DOM"/>
    <property type="match status" value="1"/>
</dbReference>
<dbReference type="Pfam" id="PF00089">
    <property type="entry name" value="Trypsin"/>
    <property type="match status" value="1"/>
</dbReference>
<dbReference type="InterPro" id="IPR001254">
    <property type="entry name" value="Trypsin_dom"/>
</dbReference>
<dbReference type="Gene3D" id="2.40.10.10">
    <property type="entry name" value="Trypsin-like serine proteases"/>
    <property type="match status" value="2"/>
</dbReference>
<keyword evidence="1" id="KW-1015">Disulfide bond</keyword>
<dbReference type="VEuPathDB" id="VectorBase:PPAPM1_009561"/>
<evidence type="ECO:0000313" key="5">
    <source>
        <dbReference type="Proteomes" id="UP000092462"/>
    </source>
</evidence>
<dbReference type="VEuPathDB" id="VectorBase:PPAI011085"/>
<dbReference type="PANTHER" id="PTHR24256">
    <property type="entry name" value="TRYPTASE-RELATED"/>
    <property type="match status" value="1"/>
</dbReference>
<evidence type="ECO:0000256" key="3">
    <source>
        <dbReference type="ARBA" id="ARBA00024195"/>
    </source>
</evidence>
<accession>A0A1B0DRA2</accession>
<protein>
    <submittedName>
        <fullName evidence="4">Uncharacterized protein</fullName>
    </submittedName>
</protein>
<reference evidence="4" key="1">
    <citation type="submission" date="2022-08" db="UniProtKB">
        <authorList>
            <consortium name="EnsemblMetazoa"/>
        </authorList>
    </citation>
    <scope>IDENTIFICATION</scope>
    <source>
        <strain evidence="4">Israel</strain>
    </source>
</reference>
<proteinExistence type="inferred from homology"/>
<evidence type="ECO:0000313" key="4">
    <source>
        <dbReference type="EnsemblMetazoa" id="PPAI011085-PA"/>
    </source>
</evidence>